<dbReference type="Proteomes" id="UP000429523">
    <property type="component" value="Unassembled WGS sequence"/>
</dbReference>
<feature type="chain" id="PRO_5036166217" description="DDE Tnp4 domain-containing protein" evidence="1">
    <location>
        <begin position="20"/>
        <end position="77"/>
    </location>
</feature>
<keyword evidence="1" id="KW-0732">Signal</keyword>
<dbReference type="EMBL" id="QXGF01000723">
    <property type="protein sequence ID" value="KAE8936392.1"/>
    <property type="molecule type" value="Genomic_DNA"/>
</dbReference>
<evidence type="ECO:0000313" key="5">
    <source>
        <dbReference type="Proteomes" id="UP000440732"/>
    </source>
</evidence>
<protein>
    <recommendedName>
        <fullName evidence="6">DDE Tnp4 domain-containing protein</fullName>
    </recommendedName>
</protein>
<evidence type="ECO:0000313" key="3">
    <source>
        <dbReference type="EMBL" id="KAE9144245.1"/>
    </source>
</evidence>
<feature type="signal peptide" evidence="1">
    <location>
        <begin position="1"/>
        <end position="19"/>
    </location>
</feature>
<accession>A0A6A3TZG8</accession>
<organism evidence="3 5">
    <name type="scientific">Phytophthora fragariae</name>
    <dbReference type="NCBI Taxonomy" id="53985"/>
    <lineage>
        <taxon>Eukaryota</taxon>
        <taxon>Sar</taxon>
        <taxon>Stramenopiles</taxon>
        <taxon>Oomycota</taxon>
        <taxon>Peronosporomycetes</taxon>
        <taxon>Peronosporales</taxon>
        <taxon>Peronosporaceae</taxon>
        <taxon>Phytophthora</taxon>
    </lineage>
</organism>
<dbReference type="AlphaFoldDB" id="A0A6A3TZG8"/>
<sequence>MLASWFDLALCFSWIVANGERWRMISTVSERFVRHKYLDFIADSHVGLERQFESITWVVNSRKLARIHVTAHRFPGF</sequence>
<proteinExistence type="predicted"/>
<evidence type="ECO:0008006" key="6">
    <source>
        <dbReference type="Google" id="ProtNLM"/>
    </source>
</evidence>
<dbReference type="Proteomes" id="UP000440732">
    <property type="component" value="Unassembled WGS sequence"/>
</dbReference>
<evidence type="ECO:0000313" key="4">
    <source>
        <dbReference type="Proteomes" id="UP000429523"/>
    </source>
</evidence>
<evidence type="ECO:0000313" key="2">
    <source>
        <dbReference type="EMBL" id="KAE8936392.1"/>
    </source>
</evidence>
<comment type="caution">
    <text evidence="3">The sequence shown here is derived from an EMBL/GenBank/DDBJ whole genome shotgun (WGS) entry which is preliminary data.</text>
</comment>
<evidence type="ECO:0000256" key="1">
    <source>
        <dbReference type="SAM" id="SignalP"/>
    </source>
</evidence>
<dbReference type="EMBL" id="QXGA01000555">
    <property type="protein sequence ID" value="KAE9144245.1"/>
    <property type="molecule type" value="Genomic_DNA"/>
</dbReference>
<name>A0A6A3TZG8_9STRA</name>
<reference evidence="4 5" key="1">
    <citation type="submission" date="2018-08" db="EMBL/GenBank/DDBJ databases">
        <title>Genomic investigation of the strawberry pathogen Phytophthora fragariae indicates pathogenicity is determined by transcriptional variation in three key races.</title>
        <authorList>
            <person name="Adams T.M."/>
            <person name="Armitage A.D."/>
            <person name="Sobczyk M.K."/>
            <person name="Bates H.J."/>
            <person name="Dunwell J.M."/>
            <person name="Nellist C.F."/>
            <person name="Harrison R.J."/>
        </authorList>
    </citation>
    <scope>NUCLEOTIDE SEQUENCE [LARGE SCALE GENOMIC DNA]</scope>
    <source>
        <strain evidence="3 5">NOV-5</strain>
        <strain evidence="2 4">NOV-9</strain>
    </source>
</reference>
<gene>
    <name evidence="3" type="ORF">PF006_g10804</name>
    <name evidence="2" type="ORF">PF009_g13686</name>
</gene>